<dbReference type="EMBL" id="HBUF01198806">
    <property type="protein sequence ID" value="CAG6661127.1"/>
    <property type="molecule type" value="Transcribed_RNA"/>
</dbReference>
<feature type="transmembrane region" description="Helical" evidence="5">
    <location>
        <begin position="115"/>
        <end position="133"/>
    </location>
</feature>
<protein>
    <submittedName>
        <fullName evidence="7">Facilitated trehalose transporter Tret1</fullName>
    </submittedName>
</protein>
<dbReference type="InterPro" id="IPR005829">
    <property type="entry name" value="Sugar_transporter_CS"/>
</dbReference>
<dbReference type="InterPro" id="IPR036259">
    <property type="entry name" value="MFS_trans_sf"/>
</dbReference>
<feature type="transmembrane region" description="Helical" evidence="5">
    <location>
        <begin position="456"/>
        <end position="476"/>
    </location>
</feature>
<feature type="transmembrane region" description="Helical" evidence="5">
    <location>
        <begin position="386"/>
        <end position="408"/>
    </location>
</feature>
<dbReference type="GO" id="GO:0022857">
    <property type="term" value="F:transmembrane transporter activity"/>
    <property type="evidence" value="ECO:0007669"/>
    <property type="project" value="InterPro"/>
</dbReference>
<comment type="subcellular location">
    <subcellularLocation>
        <location evidence="1">Membrane</location>
        <topology evidence="1">Multi-pass membrane protein</topology>
    </subcellularLocation>
</comment>
<evidence type="ECO:0000256" key="4">
    <source>
        <dbReference type="ARBA" id="ARBA00023136"/>
    </source>
</evidence>
<evidence type="ECO:0000313" key="7">
    <source>
        <dbReference type="EMBL" id="CAG6661126.1"/>
    </source>
</evidence>
<feature type="transmembrane region" description="Helical" evidence="5">
    <location>
        <begin position="200"/>
        <end position="223"/>
    </location>
</feature>
<feature type="transmembrane region" description="Helical" evidence="5">
    <location>
        <begin position="356"/>
        <end position="374"/>
    </location>
</feature>
<dbReference type="PANTHER" id="PTHR48021:SF89">
    <property type="entry name" value="FI02132P-RELATED"/>
    <property type="match status" value="1"/>
</dbReference>
<feature type="transmembrane region" description="Helical" evidence="5">
    <location>
        <begin position="145"/>
        <end position="163"/>
    </location>
</feature>
<dbReference type="EMBL" id="HBUF01198805">
    <property type="protein sequence ID" value="CAG6661126.1"/>
    <property type="molecule type" value="Transcribed_RNA"/>
</dbReference>
<dbReference type="GO" id="GO:0016020">
    <property type="term" value="C:membrane"/>
    <property type="evidence" value="ECO:0007669"/>
    <property type="project" value="UniProtKB-SubCell"/>
</dbReference>
<dbReference type="InterPro" id="IPR020846">
    <property type="entry name" value="MFS_dom"/>
</dbReference>
<organism evidence="7">
    <name type="scientific">Cacopsylla melanoneura</name>
    <dbReference type="NCBI Taxonomy" id="428564"/>
    <lineage>
        <taxon>Eukaryota</taxon>
        <taxon>Metazoa</taxon>
        <taxon>Ecdysozoa</taxon>
        <taxon>Arthropoda</taxon>
        <taxon>Hexapoda</taxon>
        <taxon>Insecta</taxon>
        <taxon>Pterygota</taxon>
        <taxon>Neoptera</taxon>
        <taxon>Paraneoptera</taxon>
        <taxon>Hemiptera</taxon>
        <taxon>Sternorrhyncha</taxon>
        <taxon>Psylloidea</taxon>
        <taxon>Psyllidae</taxon>
        <taxon>Psyllinae</taxon>
        <taxon>Cacopsylla</taxon>
    </lineage>
</organism>
<proteinExistence type="predicted"/>
<feature type="transmembrane region" description="Helical" evidence="5">
    <location>
        <begin position="175"/>
        <end position="194"/>
    </location>
</feature>
<feature type="domain" description="Major facilitator superfamily (MFS) profile" evidence="6">
    <location>
        <begin position="49"/>
        <end position="480"/>
    </location>
</feature>
<keyword evidence="3 5" id="KW-1133">Transmembrane helix</keyword>
<dbReference type="AlphaFoldDB" id="A0A8D8S3E5"/>
<name>A0A8D8S3E5_9HEMI</name>
<dbReference type="SUPFAM" id="SSF103473">
    <property type="entry name" value="MFS general substrate transporter"/>
    <property type="match status" value="1"/>
</dbReference>
<evidence type="ECO:0000256" key="2">
    <source>
        <dbReference type="ARBA" id="ARBA00022692"/>
    </source>
</evidence>
<dbReference type="PANTHER" id="PTHR48021">
    <property type="match status" value="1"/>
</dbReference>
<feature type="transmembrane region" description="Helical" evidence="5">
    <location>
        <begin position="329"/>
        <end position="349"/>
    </location>
</feature>
<reference evidence="7" key="1">
    <citation type="submission" date="2021-05" db="EMBL/GenBank/DDBJ databases">
        <authorList>
            <person name="Alioto T."/>
            <person name="Alioto T."/>
            <person name="Gomez Garrido J."/>
        </authorList>
    </citation>
    <scope>NUCLEOTIDE SEQUENCE</scope>
</reference>
<dbReference type="EMBL" id="HBUF01368263">
    <property type="protein sequence ID" value="CAG6724785.1"/>
    <property type="molecule type" value="Transcribed_RNA"/>
</dbReference>
<accession>A0A8D8S3E5</accession>
<keyword evidence="2 5" id="KW-0812">Transmembrane</keyword>
<evidence type="ECO:0000256" key="1">
    <source>
        <dbReference type="ARBA" id="ARBA00004141"/>
    </source>
</evidence>
<dbReference type="InterPro" id="IPR005828">
    <property type="entry name" value="MFS_sugar_transport-like"/>
</dbReference>
<keyword evidence="4 5" id="KW-0472">Membrane</keyword>
<dbReference type="InterPro" id="IPR050549">
    <property type="entry name" value="MFS_Trehalose_Transporter"/>
</dbReference>
<dbReference type="PROSITE" id="PS50850">
    <property type="entry name" value="MFS"/>
    <property type="match status" value="1"/>
</dbReference>
<evidence type="ECO:0000256" key="3">
    <source>
        <dbReference type="ARBA" id="ARBA00022989"/>
    </source>
</evidence>
<dbReference type="Gene3D" id="1.20.1250.20">
    <property type="entry name" value="MFS general substrate transporter like domains"/>
    <property type="match status" value="1"/>
</dbReference>
<feature type="transmembrane region" description="Helical" evidence="5">
    <location>
        <begin position="290"/>
        <end position="309"/>
    </location>
</feature>
<evidence type="ECO:0000256" key="5">
    <source>
        <dbReference type="SAM" id="Phobius"/>
    </source>
</evidence>
<dbReference type="Pfam" id="PF00083">
    <property type="entry name" value="Sugar_tr"/>
    <property type="match status" value="1"/>
</dbReference>
<feature type="transmembrane region" description="Helical" evidence="5">
    <location>
        <begin position="429"/>
        <end position="450"/>
    </location>
</feature>
<feature type="transmembrane region" description="Helical" evidence="5">
    <location>
        <begin position="86"/>
        <end position="108"/>
    </location>
</feature>
<evidence type="ECO:0000259" key="6">
    <source>
        <dbReference type="PROSITE" id="PS50850"/>
    </source>
</evidence>
<dbReference type="PROSITE" id="PS00216">
    <property type="entry name" value="SUGAR_TRANSPORT_1"/>
    <property type="match status" value="1"/>
</dbReference>
<feature type="transmembrane region" description="Helical" evidence="5">
    <location>
        <begin position="50"/>
        <end position="74"/>
    </location>
</feature>
<sequence length="503" mass="54816">MKETEKLLKKKKKTNYTSTDKAEIANSSNAADIIDMSNGEHTDTPTLYRLIYLGIIVILPGVGPGMSFGFPAVALPQMSYLTIDEVSWFASLSAITMPIGCLLSGPIIDKYGRKSALMIANVPSICGWLLMATNSKLIDLYISRLLLGLAVGLSTTPAAVYSAECITIHNPTLRGSLSTWSTIALTSGVLLSYLAGGFFWYTTVAYIGAMVSLVSLILVAIIIPESPTWLHGQGRVAEAEEAERILKITQPVLKQTIIKQSKEEIKPNITWNDILYTLSEMQKPEAYRPLFIMISFLFFQQFAGLYVVITYMVTILESTGAYFIHPGTGAIINGVIILGAAVSVSFILPRLGVRRLSLISCSGVALSMLTVAVYMSLRPVYGPETYYLSIIPFLAIMSSVLMSGLGFIPIPYSMLGEVFPTDVKGMASGIAGSLSSTFCFIAIKSYPYLFEMLGPGVFYIYSFLAFSCCLFVMKYLPETTGMTLSQIGDSFGIDGYTPYTLIE</sequence>